<evidence type="ECO:0000313" key="3">
    <source>
        <dbReference type="Proteomes" id="UP001150538"/>
    </source>
</evidence>
<evidence type="ECO:0000313" key="2">
    <source>
        <dbReference type="EMBL" id="KAJ1918609.1"/>
    </source>
</evidence>
<dbReference type="EMBL" id="JANBPU010000041">
    <property type="protein sequence ID" value="KAJ1918609.1"/>
    <property type="molecule type" value="Genomic_DNA"/>
</dbReference>
<feature type="compositionally biased region" description="Basic and acidic residues" evidence="1">
    <location>
        <begin position="40"/>
        <end position="51"/>
    </location>
</feature>
<name>A0A9W8A2C4_9FUNG</name>
<feature type="compositionally biased region" description="Polar residues" evidence="1">
    <location>
        <begin position="52"/>
        <end position="63"/>
    </location>
</feature>
<keyword evidence="3" id="KW-1185">Reference proteome</keyword>
<feature type="compositionally biased region" description="Basic and acidic residues" evidence="1">
    <location>
        <begin position="1"/>
        <end position="19"/>
    </location>
</feature>
<dbReference type="Proteomes" id="UP001150538">
    <property type="component" value="Unassembled WGS sequence"/>
</dbReference>
<organism evidence="2 3">
    <name type="scientific">Mycoemilia scoparia</name>
    <dbReference type="NCBI Taxonomy" id="417184"/>
    <lineage>
        <taxon>Eukaryota</taxon>
        <taxon>Fungi</taxon>
        <taxon>Fungi incertae sedis</taxon>
        <taxon>Zoopagomycota</taxon>
        <taxon>Kickxellomycotina</taxon>
        <taxon>Kickxellomycetes</taxon>
        <taxon>Kickxellales</taxon>
        <taxon>Kickxellaceae</taxon>
        <taxon>Mycoemilia</taxon>
    </lineage>
</organism>
<proteinExistence type="predicted"/>
<feature type="region of interest" description="Disordered" evidence="1">
    <location>
        <begin position="1"/>
        <end position="63"/>
    </location>
</feature>
<gene>
    <name evidence="2" type="ORF">H4219_002482</name>
</gene>
<accession>A0A9W8A2C4</accession>
<sequence length="112" mass="12382">MKRHEHQQTRQKVLEKSGDEIANLVRKAPRVVGMDTDGLEENKPVKGHDKLPSQSLEPTTPMKSKWSQFLDPAAAIAADDESTSGNEEPNKRILTATKVMARVSDAAVLHQL</sequence>
<reference evidence="2" key="1">
    <citation type="submission" date="2022-07" db="EMBL/GenBank/DDBJ databases">
        <title>Phylogenomic reconstructions and comparative analyses of Kickxellomycotina fungi.</title>
        <authorList>
            <person name="Reynolds N.K."/>
            <person name="Stajich J.E."/>
            <person name="Barry K."/>
            <person name="Grigoriev I.V."/>
            <person name="Crous P."/>
            <person name="Smith M.E."/>
        </authorList>
    </citation>
    <scope>NUCLEOTIDE SEQUENCE</scope>
    <source>
        <strain evidence="2">NBRC 100468</strain>
    </source>
</reference>
<comment type="caution">
    <text evidence="2">The sequence shown here is derived from an EMBL/GenBank/DDBJ whole genome shotgun (WGS) entry which is preliminary data.</text>
</comment>
<protein>
    <submittedName>
        <fullName evidence="2">Uncharacterized protein</fullName>
    </submittedName>
</protein>
<dbReference type="AlphaFoldDB" id="A0A9W8A2C4"/>
<evidence type="ECO:0000256" key="1">
    <source>
        <dbReference type="SAM" id="MobiDB-lite"/>
    </source>
</evidence>